<evidence type="ECO:0000256" key="6">
    <source>
        <dbReference type="ARBA" id="ARBA00029458"/>
    </source>
</evidence>
<dbReference type="SMART" id="SM00156">
    <property type="entry name" value="PP2Ac"/>
    <property type="match status" value="1"/>
</dbReference>
<evidence type="ECO:0000313" key="11">
    <source>
        <dbReference type="EMBL" id="WRT67037.1"/>
    </source>
</evidence>
<dbReference type="SUPFAM" id="SSF56300">
    <property type="entry name" value="Metallo-dependent phosphatases"/>
    <property type="match status" value="1"/>
</dbReference>
<evidence type="ECO:0000256" key="3">
    <source>
        <dbReference type="ARBA" id="ARBA00022801"/>
    </source>
</evidence>
<protein>
    <recommendedName>
        <fullName evidence="7 8">Serine/threonine-protein phosphatase</fullName>
        <ecNumber evidence="7 8">3.1.3.16</ecNumber>
    </recommendedName>
</protein>
<dbReference type="Pfam" id="PF16891">
    <property type="entry name" value="STPPase_N"/>
    <property type="match status" value="1"/>
</dbReference>
<keyword evidence="7" id="KW-0963">Cytoplasm</keyword>
<dbReference type="PRINTS" id="PR00114">
    <property type="entry name" value="STPHPHTASE"/>
</dbReference>
<reference evidence="11 12" key="1">
    <citation type="submission" date="2024-01" db="EMBL/GenBank/DDBJ databases">
        <title>Comparative genomics of Cryptococcus and Kwoniella reveals pathogenesis evolution and contrasting modes of karyotype evolution via chromosome fusion or intercentromeric recombination.</title>
        <authorList>
            <person name="Coelho M.A."/>
            <person name="David-Palma M."/>
            <person name="Shea T."/>
            <person name="Bowers K."/>
            <person name="McGinley-Smith S."/>
            <person name="Mohammad A.W."/>
            <person name="Gnirke A."/>
            <person name="Yurkov A.M."/>
            <person name="Nowrousian M."/>
            <person name="Sun S."/>
            <person name="Cuomo C.A."/>
            <person name="Heitman J."/>
        </authorList>
    </citation>
    <scope>NUCLEOTIDE SEQUENCE [LARGE SCALE GENOMIC DNA]</scope>
    <source>
        <strain evidence="11">CBS 11374</strain>
    </source>
</reference>
<evidence type="ECO:0000259" key="10">
    <source>
        <dbReference type="PROSITE" id="PS00125"/>
    </source>
</evidence>
<feature type="compositionally biased region" description="Low complexity" evidence="9">
    <location>
        <begin position="120"/>
        <end position="148"/>
    </location>
</feature>
<feature type="compositionally biased region" description="Polar residues" evidence="9">
    <location>
        <begin position="101"/>
        <end position="119"/>
    </location>
</feature>
<comment type="catalytic activity">
    <reaction evidence="7 8">
        <text>O-phospho-L-threonyl-[protein] + H2O = L-threonyl-[protein] + phosphate</text>
        <dbReference type="Rhea" id="RHEA:47004"/>
        <dbReference type="Rhea" id="RHEA-COMP:11060"/>
        <dbReference type="Rhea" id="RHEA-COMP:11605"/>
        <dbReference type="ChEBI" id="CHEBI:15377"/>
        <dbReference type="ChEBI" id="CHEBI:30013"/>
        <dbReference type="ChEBI" id="CHEBI:43474"/>
        <dbReference type="ChEBI" id="CHEBI:61977"/>
        <dbReference type="EC" id="3.1.3.16"/>
    </reaction>
</comment>
<evidence type="ECO:0000256" key="1">
    <source>
        <dbReference type="ARBA" id="ARBA00001936"/>
    </source>
</evidence>
<dbReference type="InterPro" id="IPR006186">
    <property type="entry name" value="Ser/Thr-sp_prot-phosphatase"/>
</dbReference>
<dbReference type="Proteomes" id="UP001329825">
    <property type="component" value="Chromosome 5"/>
</dbReference>
<comment type="catalytic activity">
    <reaction evidence="7">
        <text>O-phospho-L-seryl-[protein] + H2O = L-seryl-[protein] + phosphate</text>
        <dbReference type="Rhea" id="RHEA:20629"/>
        <dbReference type="Rhea" id="RHEA-COMP:9863"/>
        <dbReference type="Rhea" id="RHEA-COMP:11604"/>
        <dbReference type="ChEBI" id="CHEBI:15377"/>
        <dbReference type="ChEBI" id="CHEBI:29999"/>
        <dbReference type="ChEBI" id="CHEBI:43474"/>
        <dbReference type="ChEBI" id="CHEBI:83421"/>
        <dbReference type="EC" id="3.1.3.16"/>
    </reaction>
</comment>
<feature type="compositionally biased region" description="Polar residues" evidence="9">
    <location>
        <begin position="535"/>
        <end position="549"/>
    </location>
</feature>
<sequence length="549" mass="58635">MGQGQSSSKKLGRTSSRQLSTSDLADSLANTTISSSSSSSNKPDNAGAPSTPGSSPSIDVSGNGNGQFSTPARISARRSTGKDKNGSISSFSSASGGVNRPNLNTQNSFDGSASIKSSLSQGGNNNNNSSSSPTSITTPSNIPTTQNILAAPKTRSSLLGHSPPPPSALSVSPGRPGSPPLSSPTGPGHMQRDSASSLSPGAALTATISRSSIGGTSATGPQVLDVDNMIHRLLEAGYSGKVTKSPPLKNAEIASVCAAAREVFLSQPTLIELSPPVKIVGDVHGQYADLIRMFEMCGFPPAANYLFLGDYVDRGKQSLETILLLLCYKIKYPENFFLLRGNHECANVTRVYGFYDECKRRTNIKTWKTFIDVFNALPIASIVASKIFCVHGGLSPSLKSMDDIRRIQRPTDVPDYGLLNDLVWSDPSDTALDWEDNERGVSFCYGKSVINAFLATHDMDLICRAHMVVEDGYEFYNDRTLVTVFSAPNYCGEFDNFGAVMSVSEDLLCSFELLKPLDGAALKKEMTKSKRKSLQNHQSPPNNPMAQSF</sequence>
<keyword evidence="2 7" id="KW-0479">Metal-binding</keyword>
<feature type="region of interest" description="Disordered" evidence="9">
    <location>
        <begin position="528"/>
        <end position="549"/>
    </location>
</feature>
<feature type="compositionally biased region" description="Low complexity" evidence="9">
    <location>
        <begin position="86"/>
        <end position="97"/>
    </location>
</feature>
<dbReference type="GeneID" id="87956134"/>
<dbReference type="Pfam" id="PF00149">
    <property type="entry name" value="Metallophos"/>
    <property type="match status" value="1"/>
</dbReference>
<feature type="compositionally biased region" description="Low complexity" evidence="9">
    <location>
        <begin position="34"/>
        <end position="57"/>
    </location>
</feature>
<evidence type="ECO:0000256" key="4">
    <source>
        <dbReference type="ARBA" id="ARBA00022912"/>
    </source>
</evidence>
<dbReference type="PANTHER" id="PTHR11668:SF484">
    <property type="entry name" value="SERINE_THREONINE-PROTEIN PHOSPHATASE PP-Z1-RELATED"/>
    <property type="match status" value="1"/>
</dbReference>
<name>A0ABZ1D0E2_9TREE</name>
<feature type="compositionally biased region" description="Polar residues" evidence="9">
    <location>
        <begin position="1"/>
        <end position="33"/>
    </location>
</feature>
<dbReference type="InterPro" id="IPR050341">
    <property type="entry name" value="PP1_catalytic_subunit"/>
</dbReference>
<dbReference type="InterPro" id="IPR029052">
    <property type="entry name" value="Metallo-depent_PP-like"/>
</dbReference>
<feature type="region of interest" description="Disordered" evidence="9">
    <location>
        <begin position="1"/>
        <end position="202"/>
    </location>
</feature>
<dbReference type="PANTHER" id="PTHR11668">
    <property type="entry name" value="SERINE/THREONINE PROTEIN PHOSPHATASE"/>
    <property type="match status" value="1"/>
</dbReference>
<keyword evidence="12" id="KW-1185">Reference proteome</keyword>
<evidence type="ECO:0000256" key="5">
    <source>
        <dbReference type="ARBA" id="ARBA00023211"/>
    </source>
</evidence>
<evidence type="ECO:0000256" key="9">
    <source>
        <dbReference type="SAM" id="MobiDB-lite"/>
    </source>
</evidence>
<dbReference type="PROSITE" id="PS00125">
    <property type="entry name" value="SER_THR_PHOSPHATASE"/>
    <property type="match status" value="1"/>
</dbReference>
<keyword evidence="3 7" id="KW-0378">Hydrolase</keyword>
<dbReference type="EMBL" id="CP141885">
    <property type="protein sequence ID" value="WRT67037.1"/>
    <property type="molecule type" value="Genomic_DNA"/>
</dbReference>
<dbReference type="InterPro" id="IPR031675">
    <property type="entry name" value="STPPase_N"/>
</dbReference>
<keyword evidence="4 7" id="KW-0904">Protein phosphatase</keyword>
<dbReference type="PIRSF" id="PIRSF000909">
    <property type="entry name" value="PPPtase_PPZ"/>
    <property type="match status" value="1"/>
</dbReference>
<dbReference type="RefSeq" id="XP_062791777.1">
    <property type="nucleotide sequence ID" value="XM_062935726.1"/>
</dbReference>
<feature type="compositionally biased region" description="Polar residues" evidence="9">
    <location>
        <begin position="58"/>
        <end position="72"/>
    </location>
</feature>
<evidence type="ECO:0000256" key="8">
    <source>
        <dbReference type="RuleBase" id="RU004273"/>
    </source>
</evidence>
<evidence type="ECO:0000313" key="12">
    <source>
        <dbReference type="Proteomes" id="UP001329825"/>
    </source>
</evidence>
<comment type="cofactor">
    <cofactor evidence="1 7">
        <name>Mn(2+)</name>
        <dbReference type="ChEBI" id="CHEBI:29035"/>
    </cofactor>
</comment>
<evidence type="ECO:0000256" key="7">
    <source>
        <dbReference type="PIRNR" id="PIRNR000909"/>
    </source>
</evidence>
<accession>A0ABZ1D0E2</accession>
<comment type="similarity">
    <text evidence="6 7">Belongs to the PPP phosphatase family. PP-Z subfamily.</text>
</comment>
<organism evidence="11 12">
    <name type="scientific">Kwoniella shivajii</name>
    <dbReference type="NCBI Taxonomy" id="564305"/>
    <lineage>
        <taxon>Eukaryota</taxon>
        <taxon>Fungi</taxon>
        <taxon>Dikarya</taxon>
        <taxon>Basidiomycota</taxon>
        <taxon>Agaricomycotina</taxon>
        <taxon>Tremellomycetes</taxon>
        <taxon>Tremellales</taxon>
        <taxon>Cryptococcaceae</taxon>
        <taxon>Kwoniella</taxon>
    </lineage>
</organism>
<proteinExistence type="inferred from homology"/>
<evidence type="ECO:0000256" key="2">
    <source>
        <dbReference type="ARBA" id="ARBA00022723"/>
    </source>
</evidence>
<keyword evidence="5 7" id="KW-0464">Manganese</keyword>
<dbReference type="Gene3D" id="3.60.21.10">
    <property type="match status" value="1"/>
</dbReference>
<dbReference type="InterPro" id="IPR004843">
    <property type="entry name" value="Calcineurin-like_PHP"/>
</dbReference>
<feature type="domain" description="Serine/threonine specific protein phosphatases" evidence="10">
    <location>
        <begin position="339"/>
        <end position="344"/>
    </location>
</feature>
<comment type="subcellular location">
    <subcellularLocation>
        <location evidence="7">Cytoplasm</location>
    </subcellularLocation>
</comment>
<dbReference type="EC" id="3.1.3.16" evidence="7 8"/>
<dbReference type="InterPro" id="IPR011159">
    <property type="entry name" value="PPPtase_PPZ/Ppq1"/>
</dbReference>
<gene>
    <name evidence="11" type="ORF">IL334_004003</name>
</gene>